<name>A0AAU8PUF2_DESK7</name>
<dbReference type="RefSeq" id="WP_013821969.1">
    <property type="nucleotide sequence ID" value="NC_015573.1"/>
</dbReference>
<dbReference type="InterPro" id="IPR013974">
    <property type="entry name" value="SAF"/>
</dbReference>
<dbReference type="Gene3D" id="3.90.1210.10">
    <property type="entry name" value="Antifreeze-like/N-acetylneuraminic acid synthase C-terminal domain"/>
    <property type="match status" value="1"/>
</dbReference>
<dbReference type="KEGG" id="dku:Desku_0854"/>
<feature type="domain" description="SAF" evidence="1">
    <location>
        <begin position="38"/>
        <end position="100"/>
    </location>
</feature>
<evidence type="ECO:0000313" key="2">
    <source>
        <dbReference type="EMBL" id="AEG14454.1"/>
    </source>
</evidence>
<dbReference type="EMBL" id="CP002770">
    <property type="protein sequence ID" value="AEG14454.1"/>
    <property type="molecule type" value="Genomic_DNA"/>
</dbReference>
<dbReference type="AlphaFoldDB" id="A0AAU8PUF2"/>
<evidence type="ECO:0000259" key="1">
    <source>
        <dbReference type="SMART" id="SM00858"/>
    </source>
</evidence>
<dbReference type="Pfam" id="PF16976">
    <property type="entry name" value="RcpC"/>
    <property type="match status" value="1"/>
</dbReference>
<gene>
    <name evidence="2" type="ordered locus">Desku_0854</name>
</gene>
<dbReference type="CDD" id="cd11614">
    <property type="entry name" value="SAF_CpaB_FlgA_like"/>
    <property type="match status" value="1"/>
</dbReference>
<dbReference type="Pfam" id="PF08666">
    <property type="entry name" value="SAF"/>
    <property type="match status" value="1"/>
</dbReference>
<proteinExistence type="predicted"/>
<protein>
    <submittedName>
        <fullName evidence="2">SAF domain protein</fullName>
    </submittedName>
</protein>
<dbReference type="SMART" id="SM00858">
    <property type="entry name" value="SAF"/>
    <property type="match status" value="1"/>
</dbReference>
<evidence type="ECO:0000313" key="3">
    <source>
        <dbReference type="Proteomes" id="UP000009229"/>
    </source>
</evidence>
<dbReference type="Proteomes" id="UP000009229">
    <property type="component" value="Chromosome"/>
</dbReference>
<organism evidence="2 3">
    <name type="scientific">Desulfofundulus kuznetsovii (strain DSM 6115 / VKM B-1805 / 17)</name>
    <name type="common">Desulfotomaculum kuznetsovii</name>
    <dbReference type="NCBI Taxonomy" id="760568"/>
    <lineage>
        <taxon>Bacteria</taxon>
        <taxon>Bacillati</taxon>
        <taxon>Bacillota</taxon>
        <taxon>Clostridia</taxon>
        <taxon>Eubacteriales</taxon>
        <taxon>Peptococcaceae</taxon>
        <taxon>Desulfofundulus</taxon>
    </lineage>
</organism>
<dbReference type="NCBIfam" id="TIGR03177">
    <property type="entry name" value="pilus_cpaB"/>
    <property type="match status" value="1"/>
</dbReference>
<reference evidence="3" key="1">
    <citation type="submission" date="2011-05" db="EMBL/GenBank/DDBJ databases">
        <title>Complete sequence of Desulfotomaculum kuznetsovii DSM 6115.</title>
        <authorList>
            <person name="Lucas S."/>
            <person name="Han J."/>
            <person name="Lapidus A."/>
            <person name="Cheng J.-F."/>
            <person name="Goodwin L."/>
            <person name="Pitluck S."/>
            <person name="Peters L."/>
            <person name="Mikhailova N."/>
            <person name="Lu M."/>
            <person name="Saunders E."/>
            <person name="Han C."/>
            <person name="Tapia R."/>
            <person name="Land M."/>
            <person name="Hauser L."/>
            <person name="Kyrpides N."/>
            <person name="Ivanova N."/>
            <person name="Pagani I."/>
            <person name="Nazina T."/>
            <person name="Ivanova A."/>
            <person name="Parshina S."/>
            <person name="Kuever J."/>
            <person name="Muyzer G."/>
            <person name="Plugge C."/>
            <person name="Stams A."/>
            <person name="Woyke T."/>
        </authorList>
    </citation>
    <scope>NUCLEOTIDE SEQUENCE [LARGE SCALE GENOMIC DNA]</scope>
    <source>
        <strain evidence="3">DSM 6115 / VKM B-1805 / 17</strain>
    </source>
</reference>
<keyword evidence="3" id="KW-1185">Reference proteome</keyword>
<accession>A0AAU8PUF2</accession>
<sequence length="229" mass="24656">MFKKPLFKRILLIIIALAIGGYSTFQLKTFLERNGPTEQVLVARRDIMPQAVIASGDIGFADLPVGSRIPGSLQDPKEVVGKKAVMTIFKNEQILPQKLADANLALGSGERQVGLPTDVVSAVGMTIKPGDIVDVYWQLPDEKGLPSSKDQPGVQQARKIAEYAVVVDLINKNNTSAYSAATALPEERKRGTVDDTPSVVVLKVKSDYVQAIATAVGNGRIYLVKRGNG</sequence>
<dbReference type="InterPro" id="IPR017592">
    <property type="entry name" value="Pilus_assmbl_Flp-typ_CpaB"/>
</dbReference>
<dbReference type="InterPro" id="IPR031571">
    <property type="entry name" value="RcpC_dom"/>
</dbReference>